<evidence type="ECO:0000256" key="1">
    <source>
        <dbReference type="SAM" id="MobiDB-lite"/>
    </source>
</evidence>
<name>A0A1R2CD52_9CILI</name>
<proteinExistence type="predicted"/>
<dbReference type="EMBL" id="MPUH01000190">
    <property type="protein sequence ID" value="OMJ86954.1"/>
    <property type="molecule type" value="Genomic_DNA"/>
</dbReference>
<dbReference type="Proteomes" id="UP000187209">
    <property type="component" value="Unassembled WGS sequence"/>
</dbReference>
<protein>
    <submittedName>
        <fullName evidence="2">Uncharacterized protein</fullName>
    </submittedName>
</protein>
<comment type="caution">
    <text evidence="2">The sequence shown here is derived from an EMBL/GenBank/DDBJ whole genome shotgun (WGS) entry which is preliminary data.</text>
</comment>
<reference evidence="2 3" key="1">
    <citation type="submission" date="2016-11" db="EMBL/GenBank/DDBJ databases">
        <title>The macronuclear genome of Stentor coeruleus: a giant cell with tiny introns.</title>
        <authorList>
            <person name="Slabodnick M."/>
            <person name="Ruby J.G."/>
            <person name="Reiff S.B."/>
            <person name="Swart E.C."/>
            <person name="Gosai S."/>
            <person name="Prabakaran S."/>
            <person name="Witkowska E."/>
            <person name="Larue G.E."/>
            <person name="Fisher S."/>
            <person name="Freeman R.M."/>
            <person name="Gunawardena J."/>
            <person name="Chu W."/>
            <person name="Stover N.A."/>
            <person name="Gregory B.D."/>
            <person name="Nowacki M."/>
            <person name="Derisi J."/>
            <person name="Roy S.W."/>
            <person name="Marshall W.F."/>
            <person name="Sood P."/>
        </authorList>
    </citation>
    <scope>NUCLEOTIDE SEQUENCE [LARGE SCALE GENOMIC DNA]</scope>
    <source>
        <strain evidence="2">WM001</strain>
    </source>
</reference>
<dbReference type="AlphaFoldDB" id="A0A1R2CD52"/>
<evidence type="ECO:0000313" key="3">
    <source>
        <dbReference type="Proteomes" id="UP000187209"/>
    </source>
</evidence>
<organism evidence="2 3">
    <name type="scientific">Stentor coeruleus</name>
    <dbReference type="NCBI Taxonomy" id="5963"/>
    <lineage>
        <taxon>Eukaryota</taxon>
        <taxon>Sar</taxon>
        <taxon>Alveolata</taxon>
        <taxon>Ciliophora</taxon>
        <taxon>Postciliodesmatophora</taxon>
        <taxon>Heterotrichea</taxon>
        <taxon>Heterotrichida</taxon>
        <taxon>Stentoridae</taxon>
        <taxon>Stentor</taxon>
    </lineage>
</organism>
<accession>A0A1R2CD52</accession>
<keyword evidence="3" id="KW-1185">Reference proteome</keyword>
<dbReference type="OrthoDB" id="285200at2759"/>
<sequence length="252" mass="28169">MCHLGQFKLDSQGPCEICGKTQVESLISNSTIEVDSETTGILTQKIMEAILAQSQIIKEIENIANLMKKTVQNHFTPKNYLETSLLSDQVKQPIILTDNLASNNSEYLYKIVLQEDLPQPLYKKKAFALSLKIVDNNGIKQNLERPVKFKIMLCTGGNHHKMLTHNASGDRVMLGTLEEEGISSIFFRKVIVNDVSSRMESGSFSLLVLPVDAEYIKPLEILNVYVKTKMPSMGGARKRRNTGGNEPTPEIE</sequence>
<feature type="region of interest" description="Disordered" evidence="1">
    <location>
        <begin position="233"/>
        <end position="252"/>
    </location>
</feature>
<gene>
    <name evidence="2" type="ORF">SteCoe_11427</name>
</gene>
<evidence type="ECO:0000313" key="2">
    <source>
        <dbReference type="EMBL" id="OMJ86954.1"/>
    </source>
</evidence>